<feature type="region of interest" description="Disordered" evidence="1">
    <location>
        <begin position="42"/>
        <end position="80"/>
    </location>
</feature>
<dbReference type="Gene3D" id="2.60.120.330">
    <property type="entry name" value="B-lactam Antibiotic, Isopenicillin N Synthase, Chain"/>
    <property type="match status" value="1"/>
</dbReference>
<dbReference type="STRING" id="4538.I1QS00"/>
<dbReference type="InterPro" id="IPR027443">
    <property type="entry name" value="IPNS-like_sf"/>
</dbReference>
<feature type="region of interest" description="Disordered" evidence="1">
    <location>
        <begin position="92"/>
        <end position="155"/>
    </location>
</feature>
<dbReference type="EnsemblPlants" id="ORGLA09G0182900.1">
    <property type="protein sequence ID" value="ORGLA09G0182900.1"/>
    <property type="gene ID" value="ORGLA09G0182900"/>
</dbReference>
<dbReference type="Gramene" id="ORGLA09G0182900.1">
    <property type="protein sequence ID" value="ORGLA09G0182900.1"/>
    <property type="gene ID" value="ORGLA09G0182900"/>
</dbReference>
<feature type="region of interest" description="Disordered" evidence="1">
    <location>
        <begin position="1"/>
        <end position="24"/>
    </location>
</feature>
<sequence>MSFTPPSPSLHLSPLSSPHLPSLHLPPAELARAAARVDVGATAVPGRQRRARVRRRHRQRRAGRGVVTRGQRDLTITAPAPVSTVLRAALRPRRHPLPPAPPHAAPSPSRLRERRGERMQSGGRRPSIGDTATREKGRRGSAATWEKRLHGGGGLGGLGGAEVDSHLENKFYASDLANNLQLDKDDDDDVLVDGSDNALADQVDWDWEATYFVQHRHKNNAADFPDIPPPARESLDAYITQAVSLAELLAGCISTNLGLGDTDRVRDAFAPPFVGTRGGARRRGTR</sequence>
<dbReference type="EnsemblPlants" id="ORGLA08G0133300.1">
    <property type="protein sequence ID" value="ORGLA08G0133300.1"/>
    <property type="gene ID" value="ORGLA08G0133300"/>
</dbReference>
<dbReference type="AlphaFoldDB" id="I1QS00"/>
<evidence type="ECO:0000313" key="4">
    <source>
        <dbReference type="Proteomes" id="UP000007306"/>
    </source>
</evidence>
<evidence type="ECO:0000313" key="2">
    <source>
        <dbReference type="EnsemblPlants" id="ORGLA08G0133300.1"/>
    </source>
</evidence>
<evidence type="ECO:0000256" key="1">
    <source>
        <dbReference type="SAM" id="MobiDB-lite"/>
    </source>
</evidence>
<proteinExistence type="predicted"/>
<feature type="compositionally biased region" description="Low complexity" evidence="1">
    <location>
        <begin position="9"/>
        <end position="24"/>
    </location>
</feature>
<evidence type="ECO:0000313" key="3">
    <source>
        <dbReference type="EnsemblPlants" id="ORGLA09G0182900.1"/>
    </source>
</evidence>
<dbReference type="SUPFAM" id="SSF51197">
    <property type="entry name" value="Clavaminate synthase-like"/>
    <property type="match status" value="1"/>
</dbReference>
<reference evidence="2 4" key="2">
    <citation type="submission" date="2018-04" db="EMBL/GenBank/DDBJ databases">
        <title>OglaRS2 (Oryza glaberrima Reference Sequence Version 2).</title>
        <authorList>
            <person name="Zhang J."/>
            <person name="Kudrna D."/>
            <person name="Lee S."/>
            <person name="Talag J."/>
            <person name="Rajasekar S."/>
            <person name="Wing R.A."/>
        </authorList>
    </citation>
    <scope>NUCLEOTIDE SEQUENCE [LARGE SCALE GENOMIC DNA]</scope>
    <source>
        <strain evidence="2 4">cv. IRGC 96717</strain>
    </source>
</reference>
<dbReference type="HOGENOM" id="CLU_084901_0_0_1"/>
<dbReference type="Proteomes" id="UP000007306">
    <property type="component" value="Chromosome 8"/>
</dbReference>
<organism evidence="3 4">
    <name type="scientific">Oryza glaberrima</name>
    <name type="common">African rice</name>
    <dbReference type="NCBI Taxonomy" id="4538"/>
    <lineage>
        <taxon>Eukaryota</taxon>
        <taxon>Viridiplantae</taxon>
        <taxon>Streptophyta</taxon>
        <taxon>Embryophyta</taxon>
        <taxon>Tracheophyta</taxon>
        <taxon>Spermatophyta</taxon>
        <taxon>Magnoliopsida</taxon>
        <taxon>Liliopsida</taxon>
        <taxon>Poales</taxon>
        <taxon>Poaceae</taxon>
        <taxon>BOP clade</taxon>
        <taxon>Oryzoideae</taxon>
        <taxon>Oryzeae</taxon>
        <taxon>Oryzinae</taxon>
        <taxon>Oryza</taxon>
    </lineage>
</organism>
<dbReference type="eggNOG" id="KOG0143">
    <property type="taxonomic scope" value="Eukaryota"/>
</dbReference>
<feature type="compositionally biased region" description="Basic residues" evidence="1">
    <location>
        <begin position="47"/>
        <end position="63"/>
    </location>
</feature>
<protein>
    <submittedName>
        <fullName evidence="3">Uncharacterized protein</fullName>
    </submittedName>
</protein>
<keyword evidence="4" id="KW-1185">Reference proteome</keyword>
<dbReference type="Gramene" id="ORGLA08G0133300.1">
    <property type="protein sequence ID" value="ORGLA08G0133300.1"/>
    <property type="gene ID" value="ORGLA08G0133300"/>
</dbReference>
<name>I1QS00_ORYGL</name>
<accession>I1QS00</accession>
<reference evidence="3" key="1">
    <citation type="submission" date="2015-06" db="UniProtKB">
        <authorList>
            <consortium name="EnsemblPlants"/>
        </authorList>
    </citation>
    <scope>IDENTIFICATION</scope>
</reference>